<feature type="compositionally biased region" description="Gly residues" evidence="2">
    <location>
        <begin position="889"/>
        <end position="909"/>
    </location>
</feature>
<proteinExistence type="predicted"/>
<feature type="compositionally biased region" description="Low complexity" evidence="2">
    <location>
        <begin position="910"/>
        <end position="926"/>
    </location>
</feature>
<protein>
    <recommendedName>
        <fullName evidence="5">Germacradienol/geosmin synthase</fullName>
    </recommendedName>
</protein>
<keyword evidence="1" id="KW-0456">Lyase</keyword>
<dbReference type="SUPFAM" id="SSF48576">
    <property type="entry name" value="Terpenoid synthases"/>
    <property type="match status" value="2"/>
</dbReference>
<evidence type="ECO:0000256" key="2">
    <source>
        <dbReference type="SAM" id="MobiDB-lite"/>
    </source>
</evidence>
<organism evidence="3 4">
    <name type="scientific">Glycomyces rutgersensis</name>
    <dbReference type="NCBI Taxonomy" id="58115"/>
    <lineage>
        <taxon>Bacteria</taxon>
        <taxon>Bacillati</taxon>
        <taxon>Actinomycetota</taxon>
        <taxon>Actinomycetes</taxon>
        <taxon>Glycomycetales</taxon>
        <taxon>Glycomycetaceae</taxon>
        <taxon>Glycomyces</taxon>
    </lineage>
</organism>
<dbReference type="PANTHER" id="PTHR35201:SF4">
    <property type="entry name" value="BETA-PINACENE SYNTHASE-RELATED"/>
    <property type="match status" value="1"/>
</dbReference>
<dbReference type="Gene3D" id="1.10.600.10">
    <property type="entry name" value="Farnesyl Diphosphate Synthase"/>
    <property type="match status" value="2"/>
</dbReference>
<dbReference type="EMBL" id="BAAASX010000008">
    <property type="protein sequence ID" value="GAA2346588.1"/>
    <property type="molecule type" value="Genomic_DNA"/>
</dbReference>
<dbReference type="InterPro" id="IPR034686">
    <property type="entry name" value="Terpene_cyclase-like_2"/>
</dbReference>
<dbReference type="Pfam" id="PF19086">
    <property type="entry name" value="Terpene_syn_C_2"/>
    <property type="match status" value="2"/>
</dbReference>
<evidence type="ECO:0008006" key="5">
    <source>
        <dbReference type="Google" id="ProtNLM"/>
    </source>
</evidence>
<evidence type="ECO:0000256" key="1">
    <source>
        <dbReference type="ARBA" id="ARBA00023239"/>
    </source>
</evidence>
<feature type="compositionally biased region" description="Low complexity" evidence="2">
    <location>
        <begin position="815"/>
        <end position="825"/>
    </location>
</feature>
<sequence>MAENHPFVLPVFYLPYPARLNPHVEGARVHARVWAKEMGMLDAPAEGGGVIWDEAELDRHDYGLLCAYTHPDCDAPALDLVTDWYVWVFFFDDHFLDAFKRTRDMKGAKAYLDRIPLFMPLDLGAMPEPENPVELGLRDLWQRTAPAMSMGWRQRFLQSTINLLFESLWELTNITTDRVANPIEYIEMRRKVGGAPWSAGIVEYAVGAEVPDKVAHERPLKVLRDTFSDAVHLRNDLFSYEREVTDEGENANAVLVFERFLGYDTQRCAELVNDVLTSRLHQFENTVLTELPVLCADKGLGPVEQTAIALYAKGLQDWQAGGHEWHMRSSRYMNDAADRVLGGPNGIGTSAARIAASGLKQHLRTPFRQVGPTALPVFHQPFELRLNPNLDASREHAVEWAERMGFLAPDPALPGSGLWNRRQFIGFDFALCSAGIDPVGTKAELDTSSDWLAWGTYGDDYYPAAFGRGRDLSAAIVQHRRLLECMPLELGAAPPPVNPLELGLVDLWRRTAANFDERARAEFRTAVERMLEGWLWELHTEGQNRVPDPVDYVEMRRDAFGSDLTMSLARLRAGRTVPDEVWNARPLKWMEAAAMDAVCLLNDVVSYHKEIEYEGQLVNGVVVIEEYLGVERAEAVRIAAALANARIEQFETVEANDLPGVAEEYGLDADAKTAVESYVEDLKNWIAAIHKWHLDGTDRYAASTLRRQHDFGPGSTAPHGVGRFLEAGATTEEPKAFTLPATATAGLRPPSWRDYLPARPEIAAPPPIASANANMTTINRFLSVAESSSAASAAAAASSTSKASGSGPGAGGGSSALDGASLDSSSLGSASLDSASLVGASLGASSAGGSPVGDGAAEGAGAGDAGFVGAGSVGSGSADGSGDDVASVGSGGVGEGGGLEGGGSDGSGSGQCSRGGRSGRSITGSSMQISTPRAACTESRSGPASGGGSEASARPEKRISAAAAMTKATRRRTYPSAGFCVVHHDSYLIFCFMKSGEINAHLVARTAVHSFDSRVGMRGRRAAAEVRAADRPRPQQRAGHDDLRAVDGPVRDRAGVRAHHRMGEQERGRAGHLPGGERAGRRVLVGGGARPRAARPGAGLGAGLHERGHRRRVARDARPGAGHRRGADAARRDAGAGRRRPDR</sequence>
<name>A0ABN3G8P3_9ACTN</name>
<feature type="region of interest" description="Disordered" evidence="2">
    <location>
        <begin position="1025"/>
        <end position="1143"/>
    </location>
</feature>
<dbReference type="PANTHER" id="PTHR35201">
    <property type="entry name" value="TERPENE SYNTHASE"/>
    <property type="match status" value="1"/>
</dbReference>
<dbReference type="SFLD" id="SFLDS00005">
    <property type="entry name" value="Isoprenoid_Synthase_Type_I"/>
    <property type="match status" value="2"/>
</dbReference>
<comment type="caution">
    <text evidence="3">The sequence shown here is derived from an EMBL/GenBank/DDBJ whole genome shotgun (WGS) entry which is preliminary data.</text>
</comment>
<gene>
    <name evidence="3" type="ORF">GCM10010403_45310</name>
</gene>
<accession>A0ABN3G8P3</accession>
<evidence type="ECO:0000313" key="3">
    <source>
        <dbReference type="EMBL" id="GAA2346588.1"/>
    </source>
</evidence>
<feature type="region of interest" description="Disordered" evidence="2">
    <location>
        <begin position="799"/>
        <end position="825"/>
    </location>
</feature>
<dbReference type="SFLD" id="SFLDG01020">
    <property type="entry name" value="Terpene_Cyclase_Like_2"/>
    <property type="match status" value="2"/>
</dbReference>
<dbReference type="Proteomes" id="UP001501584">
    <property type="component" value="Unassembled WGS sequence"/>
</dbReference>
<feature type="region of interest" description="Disordered" evidence="2">
    <location>
        <begin position="874"/>
        <end position="957"/>
    </location>
</feature>
<dbReference type="InterPro" id="IPR008949">
    <property type="entry name" value="Isoprenoid_synthase_dom_sf"/>
</dbReference>
<feature type="compositionally biased region" description="Basic and acidic residues" evidence="2">
    <location>
        <begin position="1125"/>
        <end position="1143"/>
    </location>
</feature>
<reference evidence="3 4" key="1">
    <citation type="journal article" date="2019" name="Int. J. Syst. Evol. Microbiol.">
        <title>The Global Catalogue of Microorganisms (GCM) 10K type strain sequencing project: providing services to taxonomists for standard genome sequencing and annotation.</title>
        <authorList>
            <consortium name="The Broad Institute Genomics Platform"/>
            <consortium name="The Broad Institute Genome Sequencing Center for Infectious Disease"/>
            <person name="Wu L."/>
            <person name="Ma J."/>
        </authorList>
    </citation>
    <scope>NUCLEOTIDE SEQUENCE [LARGE SCALE GENOMIC DNA]</scope>
    <source>
        <strain evidence="3 4">JCM 6238</strain>
    </source>
</reference>
<feature type="compositionally biased region" description="Basic and acidic residues" evidence="2">
    <location>
        <begin position="1025"/>
        <end position="1069"/>
    </location>
</feature>
<keyword evidence="4" id="KW-1185">Reference proteome</keyword>
<evidence type="ECO:0000313" key="4">
    <source>
        <dbReference type="Proteomes" id="UP001501584"/>
    </source>
</evidence>